<dbReference type="EMBL" id="JAFREM010000017">
    <property type="protein sequence ID" value="MBO1306680.1"/>
    <property type="molecule type" value="Genomic_DNA"/>
</dbReference>
<keyword evidence="2" id="KW-0813">Transport</keyword>
<comment type="caution">
    <text evidence="6">The sequence shown here is derived from an EMBL/GenBank/DDBJ whole genome shotgun (WGS) entry which is preliminary data.</text>
</comment>
<dbReference type="PROSITE" id="PS50893">
    <property type="entry name" value="ABC_TRANSPORTER_2"/>
    <property type="match status" value="1"/>
</dbReference>
<sequence>MGIITVKNLSKQFGNKQVLNDVSLQVKKGTVFGLLGPNGAGKSTLIECILGLKKSDSGETLIFGKTASKNRKSLFEKIGVQLQASSFQNNINVEELCQEMAALYQQPQDYQELLEQFGLSEYQKQRANSLSGGQKQRLSLVLALLPNPKIVFLDELTTGLDTEARRDVWRVLRGLKKQGLTIFLTTHYLEEAEQLCDELVFLKKGRIIERQNLVQLQQQDNFLTLEDYYLQIMEESA</sequence>
<evidence type="ECO:0000313" key="7">
    <source>
        <dbReference type="Proteomes" id="UP000664601"/>
    </source>
</evidence>
<evidence type="ECO:0000256" key="3">
    <source>
        <dbReference type="ARBA" id="ARBA00022741"/>
    </source>
</evidence>
<dbReference type="Proteomes" id="UP000664601">
    <property type="component" value="Unassembled WGS sequence"/>
</dbReference>
<keyword evidence="7" id="KW-1185">Reference proteome</keyword>
<proteinExistence type="inferred from homology"/>
<dbReference type="Pfam" id="PF00005">
    <property type="entry name" value="ABC_tran"/>
    <property type="match status" value="1"/>
</dbReference>
<dbReference type="InterPro" id="IPR003439">
    <property type="entry name" value="ABC_transporter-like_ATP-bd"/>
</dbReference>
<dbReference type="SUPFAM" id="SSF52540">
    <property type="entry name" value="P-loop containing nucleoside triphosphate hydrolases"/>
    <property type="match status" value="1"/>
</dbReference>
<dbReference type="PANTHER" id="PTHR42711:SF5">
    <property type="entry name" value="ABC TRANSPORTER ATP-BINDING PROTEIN NATA"/>
    <property type="match status" value="1"/>
</dbReference>
<dbReference type="PROSITE" id="PS00211">
    <property type="entry name" value="ABC_TRANSPORTER_1"/>
    <property type="match status" value="1"/>
</dbReference>
<dbReference type="InterPro" id="IPR027417">
    <property type="entry name" value="P-loop_NTPase"/>
</dbReference>
<evidence type="ECO:0000259" key="5">
    <source>
        <dbReference type="PROSITE" id="PS50893"/>
    </source>
</evidence>
<feature type="domain" description="ABC transporter" evidence="5">
    <location>
        <begin position="4"/>
        <end position="229"/>
    </location>
</feature>
<dbReference type="InterPro" id="IPR003593">
    <property type="entry name" value="AAA+_ATPase"/>
</dbReference>
<comment type="similarity">
    <text evidence="1">Belongs to the ABC transporter superfamily.</text>
</comment>
<accession>A0ABS3LAL6</accession>
<evidence type="ECO:0000313" key="6">
    <source>
        <dbReference type="EMBL" id="MBO1306680.1"/>
    </source>
</evidence>
<keyword evidence="4 6" id="KW-0067">ATP-binding</keyword>
<evidence type="ECO:0000256" key="4">
    <source>
        <dbReference type="ARBA" id="ARBA00022840"/>
    </source>
</evidence>
<dbReference type="PANTHER" id="PTHR42711">
    <property type="entry name" value="ABC TRANSPORTER ATP-BINDING PROTEIN"/>
    <property type="match status" value="1"/>
</dbReference>
<dbReference type="RefSeq" id="WP_207673607.1">
    <property type="nucleotide sequence ID" value="NZ_JAFREM010000017.1"/>
</dbReference>
<dbReference type="InterPro" id="IPR017871">
    <property type="entry name" value="ABC_transporter-like_CS"/>
</dbReference>
<dbReference type="CDD" id="cd03230">
    <property type="entry name" value="ABC_DR_subfamily_A"/>
    <property type="match status" value="1"/>
</dbReference>
<evidence type="ECO:0000256" key="1">
    <source>
        <dbReference type="ARBA" id="ARBA00005417"/>
    </source>
</evidence>
<name>A0ABS3LAL6_9ENTE</name>
<gene>
    <name evidence="6" type="ORF">JZO70_10935</name>
</gene>
<organism evidence="6 7">
    <name type="scientific">Candidatus Enterococcus moelleringii</name>
    <dbReference type="NCBI Taxonomy" id="2815325"/>
    <lineage>
        <taxon>Bacteria</taxon>
        <taxon>Bacillati</taxon>
        <taxon>Bacillota</taxon>
        <taxon>Bacilli</taxon>
        <taxon>Lactobacillales</taxon>
        <taxon>Enterococcaceae</taxon>
        <taxon>Enterococcus</taxon>
    </lineage>
</organism>
<dbReference type="InterPro" id="IPR050763">
    <property type="entry name" value="ABC_transporter_ATP-binding"/>
</dbReference>
<dbReference type="SMART" id="SM00382">
    <property type="entry name" value="AAA"/>
    <property type="match status" value="1"/>
</dbReference>
<keyword evidence="3" id="KW-0547">Nucleotide-binding</keyword>
<dbReference type="Gene3D" id="3.40.50.300">
    <property type="entry name" value="P-loop containing nucleotide triphosphate hydrolases"/>
    <property type="match status" value="1"/>
</dbReference>
<evidence type="ECO:0000256" key="2">
    <source>
        <dbReference type="ARBA" id="ARBA00022448"/>
    </source>
</evidence>
<protein>
    <submittedName>
        <fullName evidence="6">ABC transporter ATP-binding protein</fullName>
    </submittedName>
</protein>
<reference evidence="6 7" key="1">
    <citation type="submission" date="2021-03" db="EMBL/GenBank/DDBJ databases">
        <title>Enterococcal diversity collection.</title>
        <authorList>
            <person name="Gilmore M.S."/>
            <person name="Schwartzman J."/>
            <person name="Van Tyne D."/>
            <person name="Martin M."/>
            <person name="Earl A.M."/>
            <person name="Manson A.L."/>
            <person name="Straub T."/>
            <person name="Salamzade R."/>
            <person name="Saavedra J."/>
            <person name="Lebreton F."/>
            <person name="Prichula J."/>
            <person name="Schaufler K."/>
            <person name="Gaca A."/>
            <person name="Sgardioli B."/>
            <person name="Wagenaar J."/>
            <person name="Strong T."/>
        </authorList>
    </citation>
    <scope>NUCLEOTIDE SEQUENCE [LARGE SCALE GENOMIC DNA]</scope>
    <source>
        <strain evidence="6 7">669A</strain>
    </source>
</reference>
<dbReference type="GO" id="GO:0005524">
    <property type="term" value="F:ATP binding"/>
    <property type="evidence" value="ECO:0007669"/>
    <property type="project" value="UniProtKB-KW"/>
</dbReference>